<evidence type="ECO:0000259" key="3">
    <source>
        <dbReference type="Pfam" id="PF02668"/>
    </source>
</evidence>
<name>A0A2A9PJL6_OPHUN</name>
<evidence type="ECO:0000313" key="5">
    <source>
        <dbReference type="Proteomes" id="UP000037136"/>
    </source>
</evidence>
<feature type="region of interest" description="Disordered" evidence="2">
    <location>
        <begin position="1"/>
        <end position="25"/>
    </location>
</feature>
<reference evidence="4 5" key="1">
    <citation type="journal article" date="2015" name="BMC Genomics">
        <title>Gene expression during zombie ant biting behavior reflects the complexity underlying fungal parasitic behavioral manipulation.</title>
        <authorList>
            <person name="de Bekker C."/>
            <person name="Ohm R.A."/>
            <person name="Loreto R.G."/>
            <person name="Sebastian A."/>
            <person name="Albert I."/>
            <person name="Merrow M."/>
            <person name="Brachmann A."/>
            <person name="Hughes D.P."/>
        </authorList>
    </citation>
    <scope>NUCLEOTIDE SEQUENCE [LARGE SCALE GENOMIC DNA]</scope>
    <source>
        <strain evidence="4 5">SC16a</strain>
    </source>
</reference>
<reference evidence="4 5" key="2">
    <citation type="journal article" date="2017" name="Sci. Rep.">
        <title>Ant-infecting Ophiocordyceps genomes reveal a high diversity of potential behavioral manipulation genes and a possible major role for enterotoxins.</title>
        <authorList>
            <person name="de Bekker C."/>
            <person name="Ohm R.A."/>
            <person name="Evans H.C."/>
            <person name="Brachmann A."/>
            <person name="Hughes D.P."/>
        </authorList>
    </citation>
    <scope>NUCLEOTIDE SEQUENCE [LARGE SCALE GENOMIC DNA]</scope>
    <source>
        <strain evidence="4 5">SC16a</strain>
    </source>
</reference>
<feature type="compositionally biased region" description="Polar residues" evidence="2">
    <location>
        <begin position="1"/>
        <end position="12"/>
    </location>
</feature>
<dbReference type="PANTHER" id="PTHR10696:SF54">
    <property type="entry name" value="FAMILY OXIDOREDUCTASE, PUTATIVE (AFU_ORTHOLOGUE AFUA_4G13850)-RELATED"/>
    <property type="match status" value="1"/>
</dbReference>
<dbReference type="Gene3D" id="3.60.130.10">
    <property type="entry name" value="Clavaminate synthase-like"/>
    <property type="match status" value="1"/>
</dbReference>
<sequence>MSINERQSTAQESGLPESLTGPLVWSGSDFETEESYAYTFDEEDIEEVDNALKNFLSLGLNGDAVSRSNFLLPRLGDRLRQAAESIHRGRGFVVFKGLDPSRYSVAKNVIIYLGLANYVADKRGLQDKHGNVLTHITSSKLWDAPKEKRHGIHSNEALPFHTDMGCDILALQVRQSAESGGCTYLSSAWAVFNQLLRQEPDLAKVLLTPNWPVQISDQKSHHYLAPVFAIQDGRLLASMDPQRLGPHPKSVDEGVPALTGPQRQALDKVSEVARRTELRLKLGTGDLLFLNNWALMHRRDGYDDEKCLSRHLVRLWLRNTELGWFIPSQMLPPWQAAFEEGSGIEMTYPLHPPATYIVPKYSTGSAAFVMDDTRRTGLLC</sequence>
<evidence type="ECO:0000256" key="2">
    <source>
        <dbReference type="SAM" id="MobiDB-lite"/>
    </source>
</evidence>
<dbReference type="InterPro" id="IPR050411">
    <property type="entry name" value="AlphaKG_dependent_hydroxylases"/>
</dbReference>
<dbReference type="STRING" id="268505.A0A2A9PJL6"/>
<dbReference type="Proteomes" id="UP000037136">
    <property type="component" value="Unassembled WGS sequence"/>
</dbReference>
<dbReference type="SUPFAM" id="SSF51197">
    <property type="entry name" value="Clavaminate synthase-like"/>
    <property type="match status" value="1"/>
</dbReference>
<dbReference type="Pfam" id="PF02668">
    <property type="entry name" value="TauD"/>
    <property type="match status" value="1"/>
</dbReference>
<keyword evidence="5" id="KW-1185">Reference proteome</keyword>
<dbReference type="GO" id="GO:0016491">
    <property type="term" value="F:oxidoreductase activity"/>
    <property type="evidence" value="ECO:0007669"/>
    <property type="project" value="UniProtKB-KW"/>
</dbReference>
<dbReference type="InterPro" id="IPR003819">
    <property type="entry name" value="TauD/TfdA-like"/>
</dbReference>
<evidence type="ECO:0000313" key="4">
    <source>
        <dbReference type="EMBL" id="PFH61073.1"/>
    </source>
</evidence>
<comment type="caution">
    <text evidence="4">The sequence shown here is derived from an EMBL/GenBank/DDBJ whole genome shotgun (WGS) entry which is preliminary data.</text>
</comment>
<dbReference type="OrthoDB" id="272271at2759"/>
<feature type="domain" description="TauD/TfdA-like" evidence="3">
    <location>
        <begin position="68"/>
        <end position="316"/>
    </location>
</feature>
<dbReference type="PANTHER" id="PTHR10696">
    <property type="entry name" value="GAMMA-BUTYROBETAINE HYDROXYLASE-RELATED"/>
    <property type="match status" value="1"/>
</dbReference>
<organism evidence="4 5">
    <name type="scientific">Ophiocordyceps unilateralis</name>
    <name type="common">Zombie-ant fungus</name>
    <name type="synonym">Torrubia unilateralis</name>
    <dbReference type="NCBI Taxonomy" id="268505"/>
    <lineage>
        <taxon>Eukaryota</taxon>
        <taxon>Fungi</taxon>
        <taxon>Dikarya</taxon>
        <taxon>Ascomycota</taxon>
        <taxon>Pezizomycotina</taxon>
        <taxon>Sordariomycetes</taxon>
        <taxon>Hypocreomycetidae</taxon>
        <taxon>Hypocreales</taxon>
        <taxon>Ophiocordycipitaceae</taxon>
        <taxon>Ophiocordyceps</taxon>
    </lineage>
</organism>
<dbReference type="InterPro" id="IPR042098">
    <property type="entry name" value="TauD-like_sf"/>
</dbReference>
<evidence type="ECO:0000256" key="1">
    <source>
        <dbReference type="ARBA" id="ARBA00023002"/>
    </source>
</evidence>
<protein>
    <recommendedName>
        <fullName evidence="3">TauD/TfdA-like domain-containing protein</fullName>
    </recommendedName>
</protein>
<dbReference type="EMBL" id="LAZP02000091">
    <property type="protein sequence ID" value="PFH61073.1"/>
    <property type="molecule type" value="Genomic_DNA"/>
</dbReference>
<accession>A0A2A9PJL6</accession>
<proteinExistence type="predicted"/>
<dbReference type="AlphaFoldDB" id="A0A2A9PJL6"/>
<keyword evidence="1" id="KW-0560">Oxidoreductase</keyword>
<gene>
    <name evidence="4" type="ORF">XA68_18281</name>
</gene>